<evidence type="ECO:0000256" key="3">
    <source>
        <dbReference type="ARBA" id="ARBA00022571"/>
    </source>
</evidence>
<dbReference type="InterPro" id="IPR002813">
    <property type="entry name" value="Arg_biosynth_ArgJ"/>
</dbReference>
<comment type="caution">
    <text evidence="12">The sequence shown here is derived from an EMBL/GenBank/DDBJ whole genome shotgun (WGS) entry which is preliminary data.</text>
</comment>
<dbReference type="EMBL" id="QPFP01000005">
    <property type="protein sequence ID" value="TEB36956.1"/>
    <property type="molecule type" value="Genomic_DNA"/>
</dbReference>
<feature type="site" description="Involved in the stabilization of negative charge on the oxyanion by the formation of the oxyanion hole" evidence="10">
    <location>
        <position position="112"/>
    </location>
</feature>
<accession>A0A4Y7TS12</accession>
<dbReference type="Gene3D" id="3.60.70.12">
    <property type="entry name" value="L-amino peptidase D-ALA esterase/amidase"/>
    <property type="match status" value="2"/>
</dbReference>
<dbReference type="HAMAP" id="MF_01106">
    <property type="entry name" value="ArgJ"/>
    <property type="match status" value="1"/>
</dbReference>
<feature type="binding site" evidence="10">
    <location>
        <position position="438"/>
    </location>
    <ligand>
        <name>substrate</name>
    </ligand>
</feature>
<dbReference type="GO" id="GO:0004042">
    <property type="term" value="F:L-glutamate N-acetyltransferase activity"/>
    <property type="evidence" value="ECO:0007669"/>
    <property type="project" value="UniProtKB-UniRule"/>
</dbReference>
<dbReference type="Pfam" id="PF01960">
    <property type="entry name" value="ArgJ"/>
    <property type="match status" value="1"/>
</dbReference>
<keyword evidence="7 10" id="KW-0496">Mitochondrion</keyword>
<dbReference type="GO" id="GO:0004358">
    <property type="term" value="F:L-glutamate N-acetyltransferase activity, acting on acetyl-L-ornithine as donor"/>
    <property type="evidence" value="ECO:0007669"/>
    <property type="project" value="UniProtKB-UniRule"/>
</dbReference>
<comment type="catalytic activity">
    <reaction evidence="10">
        <text>L-glutamate + acetyl-CoA = N-acetyl-L-glutamate + CoA + H(+)</text>
        <dbReference type="Rhea" id="RHEA:24292"/>
        <dbReference type="ChEBI" id="CHEBI:15378"/>
        <dbReference type="ChEBI" id="CHEBI:29985"/>
        <dbReference type="ChEBI" id="CHEBI:44337"/>
        <dbReference type="ChEBI" id="CHEBI:57287"/>
        <dbReference type="ChEBI" id="CHEBI:57288"/>
        <dbReference type="EC" id="2.3.1.1"/>
    </reaction>
</comment>
<dbReference type="NCBIfam" id="TIGR00120">
    <property type="entry name" value="ArgJ"/>
    <property type="match status" value="1"/>
</dbReference>
<dbReference type="CDD" id="cd02152">
    <property type="entry name" value="OAT"/>
    <property type="match status" value="1"/>
</dbReference>
<dbReference type="Proteomes" id="UP000298030">
    <property type="component" value="Unassembled WGS sequence"/>
</dbReference>
<dbReference type="FunFam" id="3.30.2330.10:FF:000001">
    <property type="entry name" value="Arginine biosynthesis bifunctional protein ArgJ, mitochondrial"/>
    <property type="match status" value="1"/>
</dbReference>
<proteinExistence type="inferred from homology"/>
<sequence length="438" mass="46251">MASQSTRLAAGTSRRLYATFTQRPSPPKSHLHAPLPQSSFPQGYVLTGVHAGVKKDASKLDLAVVLSTTPRGSTSAAACFTKNAFQAAPVLVNSTAKATEGGQEETLVMSTGVIGQNLPISKILSSISSSAVSSSLSSSFTSWENTAKAFMTTDTFPKLRSRTFKIGGREYRMAGMDKGAGMIHPNMGPASTFDAPRQLHATLLGLILTDAAVTPRSLQSALTYAVDRSFNSISVDGDMSTNDSVYLLANGAAAPENDASAVICEEKTPEAFDTFRAELTAFAADLAQLVVRDGEGATKFVTVTVKGAPTYRDAHAIASRISTSALVKTALYGEDANWGRILAATGSVPLSPSAVTGKPVAINPTTVSVTIVPADGTPALPVLVNGEPEKVDEVRAKEIMVQDEFEIVVDLEMGEAEAKYWTCDFSYEYVSINGDYRS</sequence>
<reference evidence="12 13" key="1">
    <citation type="journal article" date="2019" name="Nat. Ecol. Evol.">
        <title>Megaphylogeny resolves global patterns of mushroom evolution.</title>
        <authorList>
            <person name="Varga T."/>
            <person name="Krizsan K."/>
            <person name="Foldi C."/>
            <person name="Dima B."/>
            <person name="Sanchez-Garcia M."/>
            <person name="Sanchez-Ramirez S."/>
            <person name="Szollosi G.J."/>
            <person name="Szarkandi J.G."/>
            <person name="Papp V."/>
            <person name="Albert L."/>
            <person name="Andreopoulos W."/>
            <person name="Angelini C."/>
            <person name="Antonin V."/>
            <person name="Barry K.W."/>
            <person name="Bougher N.L."/>
            <person name="Buchanan P."/>
            <person name="Buyck B."/>
            <person name="Bense V."/>
            <person name="Catcheside P."/>
            <person name="Chovatia M."/>
            <person name="Cooper J."/>
            <person name="Damon W."/>
            <person name="Desjardin D."/>
            <person name="Finy P."/>
            <person name="Geml J."/>
            <person name="Haridas S."/>
            <person name="Hughes K."/>
            <person name="Justo A."/>
            <person name="Karasinski D."/>
            <person name="Kautmanova I."/>
            <person name="Kiss B."/>
            <person name="Kocsube S."/>
            <person name="Kotiranta H."/>
            <person name="LaButti K.M."/>
            <person name="Lechner B.E."/>
            <person name="Liimatainen K."/>
            <person name="Lipzen A."/>
            <person name="Lukacs Z."/>
            <person name="Mihaltcheva S."/>
            <person name="Morgado L.N."/>
            <person name="Niskanen T."/>
            <person name="Noordeloos M.E."/>
            <person name="Ohm R.A."/>
            <person name="Ortiz-Santana B."/>
            <person name="Ovrebo C."/>
            <person name="Racz N."/>
            <person name="Riley R."/>
            <person name="Savchenko A."/>
            <person name="Shiryaev A."/>
            <person name="Soop K."/>
            <person name="Spirin V."/>
            <person name="Szebenyi C."/>
            <person name="Tomsovsky M."/>
            <person name="Tulloss R.E."/>
            <person name="Uehling J."/>
            <person name="Grigoriev I.V."/>
            <person name="Vagvolgyi C."/>
            <person name="Papp T."/>
            <person name="Martin F.M."/>
            <person name="Miettinen O."/>
            <person name="Hibbett D.S."/>
            <person name="Nagy L.G."/>
        </authorList>
    </citation>
    <scope>NUCLEOTIDE SEQUENCE [LARGE SCALE GENOMIC DNA]</scope>
    <source>
        <strain evidence="12 13">FP101781</strain>
    </source>
</reference>
<dbReference type="InterPro" id="IPR016117">
    <property type="entry name" value="ArgJ-like_dom_sf"/>
</dbReference>
<comment type="PTM">
    <text evidence="10">The alpha and beta chains are autoproteolytically processed from a single precursor protein within the mitochondrion.</text>
</comment>
<dbReference type="Gene3D" id="3.30.2330.10">
    <property type="entry name" value="arginine biosynthesis bifunctional protein suprefamily"/>
    <property type="match status" value="1"/>
</dbReference>
<evidence type="ECO:0000256" key="2">
    <source>
        <dbReference type="ARBA" id="ARBA00006774"/>
    </source>
</evidence>
<comment type="subunit">
    <text evidence="10">Heterodimer of an alpha and a beta chain.</text>
</comment>
<dbReference type="EC" id="2.3.1.1" evidence="10"/>
<organism evidence="12 13">
    <name type="scientific">Coprinellus micaceus</name>
    <name type="common">Glistening ink-cap mushroom</name>
    <name type="synonym">Coprinus micaceus</name>
    <dbReference type="NCBI Taxonomy" id="71717"/>
    <lineage>
        <taxon>Eukaryota</taxon>
        <taxon>Fungi</taxon>
        <taxon>Dikarya</taxon>
        <taxon>Basidiomycota</taxon>
        <taxon>Agaricomycotina</taxon>
        <taxon>Agaricomycetes</taxon>
        <taxon>Agaricomycetidae</taxon>
        <taxon>Agaricales</taxon>
        <taxon>Agaricineae</taxon>
        <taxon>Psathyrellaceae</taxon>
        <taxon>Coprinellus</taxon>
    </lineage>
</organism>
<dbReference type="STRING" id="71717.A0A4Y7TS12"/>
<dbReference type="AlphaFoldDB" id="A0A4Y7TS12"/>
<evidence type="ECO:0000256" key="4">
    <source>
        <dbReference type="ARBA" id="ARBA00022605"/>
    </source>
</evidence>
<protein>
    <recommendedName>
        <fullName evidence="10">Arginine biosynthesis bifunctional protein ArgJ, mitochondrial</fullName>
    </recommendedName>
    <domain>
        <recommendedName>
            <fullName evidence="10">Glutamate N-acetyltransferase</fullName>
            <shortName evidence="10">GAT</shortName>
            <ecNumber evidence="10">2.3.1.35</ecNumber>
        </recommendedName>
        <alternativeName>
            <fullName evidence="10">Ornithine acetyltransferase</fullName>
            <shortName evidence="10">OATase</shortName>
        </alternativeName>
        <alternativeName>
            <fullName evidence="10">Ornithine transacetylase</fullName>
        </alternativeName>
    </domain>
    <domain>
        <recommendedName>
            <fullName evidence="10">Amino-acid acetyltransferase</fullName>
            <ecNumber evidence="10">2.3.1.1</ecNumber>
        </recommendedName>
        <alternativeName>
            <fullName evidence="10">N-acetylglutamate synthase</fullName>
            <shortName evidence="10">AGS</shortName>
        </alternativeName>
    </domain>
    <component>
        <recommendedName>
            <fullName evidence="10">Arginine biosynthesis bifunctional protein ArgJ alpha chain</fullName>
        </recommendedName>
    </component>
    <component>
        <recommendedName>
            <fullName evidence="10">Arginine biosynthesis bifunctional protein ArgJ beta chain</fullName>
        </recommendedName>
    </component>
</protein>
<dbReference type="GO" id="GO:0006592">
    <property type="term" value="P:ornithine biosynthetic process"/>
    <property type="evidence" value="ECO:0007669"/>
    <property type="project" value="TreeGrafter"/>
</dbReference>
<comment type="subcellular location">
    <subcellularLocation>
        <location evidence="1 10">Mitochondrion matrix</location>
    </subcellularLocation>
</comment>
<keyword evidence="8 10" id="KW-0511">Multifunctional enzyme</keyword>
<comment type="pathway">
    <text evidence="10">Amino-acid biosynthesis; L-arginine biosynthesis; N(2)-acetyl-L-ornithine from L-glutamate: step 1/4.</text>
</comment>
<name>A0A4Y7TS12_COPMI</name>
<evidence type="ECO:0000256" key="5">
    <source>
        <dbReference type="ARBA" id="ARBA00022679"/>
    </source>
</evidence>
<feature type="chain" id="PRO_5023235296" description="Arginine biosynthesis bifunctional protein ArgJ alpha chain" evidence="10">
    <location>
        <begin position="1"/>
        <end position="201"/>
    </location>
</feature>
<dbReference type="UniPathway" id="UPA00068">
    <property type="reaction ID" value="UER00106"/>
</dbReference>
<gene>
    <name evidence="12" type="ORF">FA13DRAFT_1787245</name>
</gene>
<feature type="site" description="Cleavage; by autolysis" evidence="10">
    <location>
        <begin position="201"/>
        <end position="202"/>
    </location>
</feature>
<feature type="region of interest" description="Disordered" evidence="11">
    <location>
        <begin position="1"/>
        <end position="35"/>
    </location>
</feature>
<keyword evidence="4 10" id="KW-0028">Amino-acid biosynthesis</keyword>
<feature type="binding site" evidence="10">
    <location>
        <position position="178"/>
    </location>
    <ligand>
        <name>substrate</name>
    </ligand>
</feature>
<keyword evidence="9 10" id="KW-0012">Acyltransferase</keyword>
<dbReference type="GO" id="GO:0006526">
    <property type="term" value="P:L-arginine biosynthetic process"/>
    <property type="evidence" value="ECO:0007669"/>
    <property type="project" value="UniProtKB-UniRule"/>
</dbReference>
<keyword evidence="13" id="KW-1185">Reference proteome</keyword>
<dbReference type="Gene3D" id="3.10.20.340">
    <property type="entry name" value="ArgJ beta chain, C-terminal domain"/>
    <property type="match status" value="1"/>
</dbReference>
<feature type="binding site" evidence="10">
    <location>
        <position position="295"/>
    </location>
    <ligand>
        <name>substrate</name>
    </ligand>
</feature>
<dbReference type="FunFam" id="3.10.20.340:FF:000002">
    <property type="entry name" value="Arginine biosynthesis bifunctional protein ArgJ, mitochondrial"/>
    <property type="match status" value="1"/>
</dbReference>
<feature type="binding site" evidence="10">
    <location>
        <position position="152"/>
    </location>
    <ligand>
        <name>substrate</name>
    </ligand>
</feature>
<evidence type="ECO:0000313" key="13">
    <source>
        <dbReference type="Proteomes" id="UP000298030"/>
    </source>
</evidence>
<evidence type="ECO:0000256" key="8">
    <source>
        <dbReference type="ARBA" id="ARBA00023268"/>
    </source>
</evidence>
<evidence type="ECO:0000256" key="10">
    <source>
        <dbReference type="HAMAP-Rule" id="MF_03124"/>
    </source>
</evidence>
<comment type="similarity">
    <text evidence="2 10">Belongs to the ArgJ family.</text>
</comment>
<evidence type="ECO:0000313" key="12">
    <source>
        <dbReference type="EMBL" id="TEB36956.1"/>
    </source>
</evidence>
<dbReference type="InterPro" id="IPR042195">
    <property type="entry name" value="ArgJ_beta_C"/>
</dbReference>
<keyword evidence="6 10" id="KW-0068">Autocatalytic cleavage</keyword>
<evidence type="ECO:0000256" key="7">
    <source>
        <dbReference type="ARBA" id="ARBA00023128"/>
    </source>
</evidence>
<dbReference type="PANTHER" id="PTHR23100:SF0">
    <property type="entry name" value="ARGININE BIOSYNTHESIS BIFUNCTIONAL PROTEIN ARGJ, MITOCHONDRIAL"/>
    <property type="match status" value="1"/>
</dbReference>
<evidence type="ECO:0000256" key="9">
    <source>
        <dbReference type="ARBA" id="ARBA00023315"/>
    </source>
</evidence>
<dbReference type="EC" id="2.3.1.35" evidence="10"/>
<feature type="chain" id="PRO_5023235295" description="Arginine biosynthesis bifunctional protein ArgJ beta chain" evidence="10">
    <location>
        <begin position="202"/>
        <end position="438"/>
    </location>
</feature>
<evidence type="ECO:0000256" key="6">
    <source>
        <dbReference type="ARBA" id="ARBA00022813"/>
    </source>
</evidence>
<evidence type="ECO:0000256" key="1">
    <source>
        <dbReference type="ARBA" id="ARBA00004305"/>
    </source>
</evidence>
<comment type="function">
    <text evidence="10">Catalyzes two activities which are involved in the cyclic version of arginine biosynthesis: the synthesis of acetylglutamate from glutamate and acetyl-CoA, and of ornithine by transacetylation between acetylornithine and glutamate.</text>
</comment>
<feature type="site" description="Involved in the stabilization of negative charge on the oxyanion by the formation of the oxyanion hole" evidence="10">
    <location>
        <position position="111"/>
    </location>
</feature>
<dbReference type="GO" id="GO:0005759">
    <property type="term" value="C:mitochondrial matrix"/>
    <property type="evidence" value="ECO:0007669"/>
    <property type="project" value="UniProtKB-SubCell"/>
</dbReference>
<keyword evidence="5 10" id="KW-0808">Transferase</keyword>
<evidence type="ECO:0000256" key="11">
    <source>
        <dbReference type="SAM" id="MobiDB-lite"/>
    </source>
</evidence>
<comment type="catalytic activity">
    <reaction evidence="10">
        <text>N(2)-acetyl-L-ornithine + L-glutamate = N-acetyl-L-glutamate + L-ornithine</text>
        <dbReference type="Rhea" id="RHEA:15349"/>
        <dbReference type="ChEBI" id="CHEBI:29985"/>
        <dbReference type="ChEBI" id="CHEBI:44337"/>
        <dbReference type="ChEBI" id="CHEBI:46911"/>
        <dbReference type="ChEBI" id="CHEBI:57805"/>
        <dbReference type="EC" id="2.3.1.35"/>
    </reaction>
</comment>
<feature type="active site" description="Nucleophile" evidence="10">
    <location>
        <position position="202"/>
    </location>
</feature>
<dbReference type="OrthoDB" id="2017946at2759"/>
<dbReference type="SUPFAM" id="SSF56266">
    <property type="entry name" value="DmpA/ArgJ-like"/>
    <property type="match status" value="1"/>
</dbReference>
<feature type="binding site" evidence="10">
    <location>
        <position position="433"/>
    </location>
    <ligand>
        <name>substrate</name>
    </ligand>
</feature>
<feature type="binding site" evidence="10">
    <location>
        <position position="202"/>
    </location>
    <ligand>
        <name>substrate</name>
    </ligand>
</feature>
<keyword evidence="3 10" id="KW-0055">Arginine biosynthesis</keyword>
<comment type="pathway">
    <text evidence="10">Amino-acid biosynthesis; L-arginine biosynthesis; L-ornithine and N-acetyl-L-glutamate from L-glutamate and N(2)-acetyl-L-ornithine (cyclic): step 1/1.</text>
</comment>
<dbReference type="PANTHER" id="PTHR23100">
    <property type="entry name" value="ARGININE BIOSYNTHESIS BIFUNCTIONAL PROTEIN ARGJ"/>
    <property type="match status" value="1"/>
</dbReference>